<reference evidence="2 3" key="1">
    <citation type="submission" date="2020-05" db="EMBL/GenBank/DDBJ databases">
        <title>Whole genome shotgun sequence of Streptomyces microflavus NBRC 13062.</title>
        <authorList>
            <person name="Komaki H."/>
            <person name="Tamura T."/>
        </authorList>
    </citation>
    <scope>NUCLEOTIDE SEQUENCE [LARGE SCALE GENOMIC DNA]</scope>
    <source>
        <strain evidence="2 3">NBRC 13062</strain>
    </source>
</reference>
<accession>A0A7J0CR70</accession>
<dbReference type="Proteomes" id="UP000498740">
    <property type="component" value="Unassembled WGS sequence"/>
</dbReference>
<protein>
    <submittedName>
        <fullName evidence="2">Uncharacterized protein</fullName>
    </submittedName>
</protein>
<evidence type="ECO:0000313" key="3">
    <source>
        <dbReference type="Proteomes" id="UP000498740"/>
    </source>
</evidence>
<dbReference type="EMBL" id="BLWD01000001">
    <property type="protein sequence ID" value="GFN04899.1"/>
    <property type="molecule type" value="Genomic_DNA"/>
</dbReference>
<proteinExistence type="predicted"/>
<gene>
    <name evidence="2" type="ORF">Smic_34550</name>
</gene>
<name>A0A7J0CR70_STRMI</name>
<feature type="region of interest" description="Disordered" evidence="1">
    <location>
        <begin position="47"/>
        <end position="69"/>
    </location>
</feature>
<organism evidence="2 3">
    <name type="scientific">Streptomyces microflavus</name>
    <name type="common">Streptomyces lipmanii</name>
    <dbReference type="NCBI Taxonomy" id="1919"/>
    <lineage>
        <taxon>Bacteria</taxon>
        <taxon>Bacillati</taxon>
        <taxon>Actinomycetota</taxon>
        <taxon>Actinomycetes</taxon>
        <taxon>Kitasatosporales</taxon>
        <taxon>Streptomycetaceae</taxon>
        <taxon>Streptomyces</taxon>
    </lineage>
</organism>
<sequence>MREEQPLLGHLLQGVVDRPGLGVGPLVRAPVLQVVADLVAVRAAVHAHSAEDQQPDRGHGAHPFLFNFD</sequence>
<evidence type="ECO:0000256" key="1">
    <source>
        <dbReference type="SAM" id="MobiDB-lite"/>
    </source>
</evidence>
<evidence type="ECO:0000313" key="2">
    <source>
        <dbReference type="EMBL" id="GFN04899.1"/>
    </source>
</evidence>
<feature type="compositionally biased region" description="Basic and acidic residues" evidence="1">
    <location>
        <begin position="48"/>
        <end position="59"/>
    </location>
</feature>
<comment type="caution">
    <text evidence="2">The sequence shown here is derived from an EMBL/GenBank/DDBJ whole genome shotgun (WGS) entry which is preliminary data.</text>
</comment>
<dbReference type="AlphaFoldDB" id="A0A7J0CR70"/>